<dbReference type="GO" id="GO:0042586">
    <property type="term" value="F:peptide deformylase activity"/>
    <property type="evidence" value="ECO:0007669"/>
    <property type="project" value="UniProtKB-UniRule"/>
</dbReference>
<dbReference type="PRINTS" id="PR01576">
    <property type="entry name" value="PDEFORMYLASE"/>
</dbReference>
<dbReference type="PANTHER" id="PTHR10458">
    <property type="entry name" value="PEPTIDE DEFORMYLASE"/>
    <property type="match status" value="1"/>
</dbReference>
<dbReference type="NCBIfam" id="NF001159">
    <property type="entry name" value="PRK00150.1-3"/>
    <property type="match status" value="1"/>
</dbReference>
<dbReference type="AlphaFoldDB" id="A0A6M0RMT3"/>
<dbReference type="GO" id="GO:0006412">
    <property type="term" value="P:translation"/>
    <property type="evidence" value="ECO:0007669"/>
    <property type="project" value="UniProtKB-UniRule"/>
</dbReference>
<dbReference type="HAMAP" id="MF_00163">
    <property type="entry name" value="Pep_deformylase"/>
    <property type="match status" value="1"/>
</dbReference>
<dbReference type="NCBIfam" id="TIGR00079">
    <property type="entry name" value="pept_deformyl"/>
    <property type="match status" value="1"/>
</dbReference>
<comment type="caution">
    <text evidence="7">The sequence shown here is derived from an EMBL/GenBank/DDBJ whole genome shotgun (WGS) entry which is preliminary data.</text>
</comment>
<dbReference type="Gene3D" id="3.90.45.10">
    <property type="entry name" value="Peptide deformylase"/>
    <property type="match status" value="1"/>
</dbReference>
<dbReference type="SUPFAM" id="SSF56420">
    <property type="entry name" value="Peptide deformylase"/>
    <property type="match status" value="1"/>
</dbReference>
<dbReference type="PANTHER" id="PTHR10458:SF21">
    <property type="entry name" value="PEPTIDE DEFORMYLASE"/>
    <property type="match status" value="1"/>
</dbReference>
<name>A0A6M0RMT3_9CYAN</name>
<dbReference type="RefSeq" id="WP_163699566.1">
    <property type="nucleotide sequence ID" value="NZ_QXHD01000004.1"/>
</dbReference>
<dbReference type="CDD" id="cd00487">
    <property type="entry name" value="Pep_deformylase"/>
    <property type="match status" value="1"/>
</dbReference>
<evidence type="ECO:0000256" key="4">
    <source>
        <dbReference type="ARBA" id="ARBA00022917"/>
    </source>
</evidence>
<evidence type="ECO:0000313" key="7">
    <source>
        <dbReference type="EMBL" id="NEZ57476.1"/>
    </source>
</evidence>
<evidence type="ECO:0000256" key="6">
    <source>
        <dbReference type="HAMAP-Rule" id="MF_00163"/>
    </source>
</evidence>
<feature type="binding site" evidence="6">
    <location>
        <position position="100"/>
    </location>
    <ligand>
        <name>Fe cation</name>
        <dbReference type="ChEBI" id="CHEBI:24875"/>
    </ligand>
</feature>
<reference evidence="7 8" key="1">
    <citation type="journal article" date="2020" name="Microb. Ecol.">
        <title>Ecogenomics of the Marine Benthic Filamentous Cyanobacterium Adonisia.</title>
        <authorList>
            <person name="Walter J.M."/>
            <person name="Coutinho F.H."/>
            <person name="Leomil L."/>
            <person name="Hargreaves P.I."/>
            <person name="Campeao M.E."/>
            <person name="Vieira V.V."/>
            <person name="Silva B.S."/>
            <person name="Fistarol G.O."/>
            <person name="Salomon P.S."/>
            <person name="Sawabe T."/>
            <person name="Mino S."/>
            <person name="Hosokawa M."/>
            <person name="Miyashita H."/>
            <person name="Maruyama F."/>
            <person name="van Verk M.C."/>
            <person name="Dutilh B.E."/>
            <person name="Thompson C.C."/>
            <person name="Thompson F.L."/>
        </authorList>
    </citation>
    <scope>NUCLEOTIDE SEQUENCE [LARGE SCALE GENOMIC DNA]</scope>
    <source>
        <strain evidence="7 8">CCMR0081</strain>
    </source>
</reference>
<protein>
    <recommendedName>
        <fullName evidence="6">Peptide deformylase</fullName>
        <shortName evidence="6">PDF</shortName>
        <ecNumber evidence="6">3.5.1.88</ecNumber>
    </recommendedName>
    <alternativeName>
        <fullName evidence="6">Polypeptide deformylase</fullName>
    </alternativeName>
</protein>
<keyword evidence="5 6" id="KW-0408">Iron</keyword>
<gene>
    <name evidence="6 7" type="primary">def</name>
    <name evidence="7" type="ORF">DXZ20_17700</name>
</gene>
<feature type="binding site" evidence="6">
    <location>
        <position position="142"/>
    </location>
    <ligand>
        <name>Fe cation</name>
        <dbReference type="ChEBI" id="CHEBI:24875"/>
    </ligand>
</feature>
<dbReference type="InterPro" id="IPR036821">
    <property type="entry name" value="Peptide_deformylase_sf"/>
</dbReference>
<keyword evidence="2 6" id="KW-0479">Metal-binding</keyword>
<evidence type="ECO:0000256" key="1">
    <source>
        <dbReference type="ARBA" id="ARBA00010759"/>
    </source>
</evidence>
<keyword evidence="4 6" id="KW-0648">Protein biosynthesis</keyword>
<sequence>MGIRSVIQLGDVRLRSQAQPIQHLDDPQLQQLIDDLLATAAAKNGVGIAAPQVAEGLQLFIVASRPNPRYPEAPTMEPVAMINPHILNHSDDQVKGWEGCLSVPGKRGFVPRYREIEVTYLDRDGHDHRQHLQDFVARIFQHEYDHLQGKVFLDRVEHPDDILTEAEYQNRFNCP</sequence>
<comment type="cofactor">
    <cofactor evidence="6">
        <name>Fe(2+)</name>
        <dbReference type="ChEBI" id="CHEBI:29033"/>
    </cofactor>
    <text evidence="6">Binds 1 Fe(2+) ion.</text>
</comment>
<dbReference type="InterPro" id="IPR023635">
    <property type="entry name" value="Peptide_deformylase"/>
</dbReference>
<dbReference type="PIRSF" id="PIRSF004749">
    <property type="entry name" value="Pep_def"/>
    <property type="match status" value="1"/>
</dbReference>
<comment type="function">
    <text evidence="6">Removes the formyl group from the N-terminal Met of newly synthesized proteins. Requires at least a dipeptide for an efficient rate of reaction. N-terminal L-methionine is a prerequisite for activity but the enzyme has broad specificity at other positions.</text>
</comment>
<evidence type="ECO:0000256" key="2">
    <source>
        <dbReference type="ARBA" id="ARBA00022723"/>
    </source>
</evidence>
<evidence type="ECO:0000313" key="8">
    <source>
        <dbReference type="Proteomes" id="UP000481033"/>
    </source>
</evidence>
<dbReference type="FunFam" id="3.90.45.10:FF:000003">
    <property type="entry name" value="Peptide deformylase"/>
    <property type="match status" value="1"/>
</dbReference>
<dbReference type="Proteomes" id="UP000481033">
    <property type="component" value="Unassembled WGS sequence"/>
</dbReference>
<dbReference type="Pfam" id="PF01327">
    <property type="entry name" value="Pep_deformylase"/>
    <property type="match status" value="1"/>
</dbReference>
<accession>A0A6M0RMT3</accession>
<evidence type="ECO:0000256" key="5">
    <source>
        <dbReference type="ARBA" id="ARBA00023004"/>
    </source>
</evidence>
<dbReference type="GO" id="GO:0046872">
    <property type="term" value="F:metal ion binding"/>
    <property type="evidence" value="ECO:0007669"/>
    <property type="project" value="UniProtKB-KW"/>
</dbReference>
<keyword evidence="8" id="KW-1185">Reference proteome</keyword>
<dbReference type="EC" id="3.5.1.88" evidence="6"/>
<organism evidence="7 8">
    <name type="scientific">Adonisia turfae CCMR0081</name>
    <dbReference type="NCBI Taxonomy" id="2292702"/>
    <lineage>
        <taxon>Bacteria</taxon>
        <taxon>Bacillati</taxon>
        <taxon>Cyanobacteriota</taxon>
        <taxon>Adonisia</taxon>
        <taxon>Adonisia turfae</taxon>
    </lineage>
</organism>
<proteinExistence type="inferred from homology"/>
<keyword evidence="3 6" id="KW-0378">Hydrolase</keyword>
<evidence type="ECO:0000256" key="3">
    <source>
        <dbReference type="ARBA" id="ARBA00022801"/>
    </source>
</evidence>
<comment type="similarity">
    <text evidence="1 6">Belongs to the polypeptide deformylase family.</text>
</comment>
<feature type="binding site" evidence="6">
    <location>
        <position position="146"/>
    </location>
    <ligand>
        <name>Fe cation</name>
        <dbReference type="ChEBI" id="CHEBI:24875"/>
    </ligand>
</feature>
<feature type="active site" evidence="6">
    <location>
        <position position="143"/>
    </location>
</feature>
<comment type="catalytic activity">
    <reaction evidence="6">
        <text>N-terminal N-formyl-L-methionyl-[peptide] + H2O = N-terminal L-methionyl-[peptide] + formate</text>
        <dbReference type="Rhea" id="RHEA:24420"/>
        <dbReference type="Rhea" id="RHEA-COMP:10639"/>
        <dbReference type="Rhea" id="RHEA-COMP:10640"/>
        <dbReference type="ChEBI" id="CHEBI:15377"/>
        <dbReference type="ChEBI" id="CHEBI:15740"/>
        <dbReference type="ChEBI" id="CHEBI:49298"/>
        <dbReference type="ChEBI" id="CHEBI:64731"/>
        <dbReference type="EC" id="3.5.1.88"/>
    </reaction>
</comment>
<dbReference type="EMBL" id="QXHD01000004">
    <property type="protein sequence ID" value="NEZ57476.1"/>
    <property type="molecule type" value="Genomic_DNA"/>
</dbReference>